<comment type="caution">
    <text evidence="4">The sequence shown here is derived from an EMBL/GenBank/DDBJ whole genome shotgun (WGS) entry which is preliminary data.</text>
</comment>
<keyword evidence="2" id="KW-0472">Membrane</keyword>
<feature type="region of interest" description="Disordered" evidence="1">
    <location>
        <begin position="291"/>
        <end position="322"/>
    </location>
</feature>
<feature type="compositionally biased region" description="Basic and acidic residues" evidence="1">
    <location>
        <begin position="47"/>
        <end position="56"/>
    </location>
</feature>
<accession>A0AAD9XZK6</accession>
<evidence type="ECO:0000313" key="4">
    <source>
        <dbReference type="EMBL" id="KAK2730490.1"/>
    </source>
</evidence>
<dbReference type="Proteomes" id="UP001281614">
    <property type="component" value="Unassembled WGS sequence"/>
</dbReference>
<evidence type="ECO:0000256" key="3">
    <source>
        <dbReference type="SAM" id="SignalP"/>
    </source>
</evidence>
<evidence type="ECO:0000313" key="5">
    <source>
        <dbReference type="Proteomes" id="UP001281614"/>
    </source>
</evidence>
<organism evidence="4 5">
    <name type="scientific">Colletotrichum kahawae</name>
    <name type="common">Coffee berry disease fungus</name>
    <dbReference type="NCBI Taxonomy" id="34407"/>
    <lineage>
        <taxon>Eukaryota</taxon>
        <taxon>Fungi</taxon>
        <taxon>Dikarya</taxon>
        <taxon>Ascomycota</taxon>
        <taxon>Pezizomycotina</taxon>
        <taxon>Sordariomycetes</taxon>
        <taxon>Hypocreomycetidae</taxon>
        <taxon>Glomerellales</taxon>
        <taxon>Glomerellaceae</taxon>
        <taxon>Colletotrichum</taxon>
        <taxon>Colletotrichum gloeosporioides species complex</taxon>
    </lineage>
</organism>
<evidence type="ECO:0000256" key="1">
    <source>
        <dbReference type="SAM" id="MobiDB-lite"/>
    </source>
</evidence>
<keyword evidence="2" id="KW-0812">Transmembrane</keyword>
<dbReference type="AlphaFoldDB" id="A0AAD9XZK6"/>
<protein>
    <recommendedName>
        <fullName evidence="6">Mid2 domain-containing protein</fullName>
    </recommendedName>
</protein>
<keyword evidence="3" id="KW-0732">Signal</keyword>
<keyword evidence="2" id="KW-1133">Transmembrane helix</keyword>
<proteinExistence type="predicted"/>
<dbReference type="EMBL" id="VYYT01000665">
    <property type="protein sequence ID" value="KAK2730490.1"/>
    <property type="molecule type" value="Genomic_DNA"/>
</dbReference>
<reference evidence="4" key="1">
    <citation type="submission" date="2023-02" db="EMBL/GenBank/DDBJ databases">
        <title>Colletotrichum kahawae CIFC_Que2 genome sequencing and assembly.</title>
        <authorList>
            <person name="Baroncelli R."/>
        </authorList>
    </citation>
    <scope>NUCLEOTIDE SEQUENCE</scope>
    <source>
        <strain evidence="4">CIFC_Que2</strain>
    </source>
</reference>
<feature type="compositionally biased region" description="Basic and acidic residues" evidence="1">
    <location>
        <begin position="291"/>
        <end position="300"/>
    </location>
</feature>
<feature type="region of interest" description="Disordered" evidence="1">
    <location>
        <begin position="35"/>
        <end position="56"/>
    </location>
</feature>
<gene>
    <name evidence="4" type="ORF">CKAH01_02318</name>
</gene>
<name>A0AAD9XZK6_COLKA</name>
<feature type="chain" id="PRO_5041897844" description="Mid2 domain-containing protein" evidence="3">
    <location>
        <begin position="22"/>
        <end position="376"/>
    </location>
</feature>
<feature type="region of interest" description="Disordered" evidence="1">
    <location>
        <begin position="184"/>
        <end position="255"/>
    </location>
</feature>
<feature type="compositionally biased region" description="Low complexity" evidence="1">
    <location>
        <begin position="184"/>
        <end position="220"/>
    </location>
</feature>
<feature type="compositionally biased region" description="Low complexity" evidence="1">
    <location>
        <begin position="229"/>
        <end position="245"/>
    </location>
</feature>
<feature type="signal peptide" evidence="3">
    <location>
        <begin position="1"/>
        <end position="21"/>
    </location>
</feature>
<sequence length="376" mass="39598">MLWVNILFLLLFALDRHFTIAASPRAINLKYAAVQPPKPTQPPAKNSTRDADEELRRRQVTSIGSKTCGYYDGDPTKFRTADGGYGCRLDINNGLWGFCPTTVISAKDCGLAGACQDEHACITGCGKTGIEGLTTFTCSNTNQYCSTVILEGTNFEGGFSYIACGAQAVVETLFQSPTVAAVPSVTVTPDPSTSSETETTKTTTDANVSSSQASTVSTSTGPTATGALPSSTESTPAASETTSPAGQDNKDGDSSGAPNTTGIIIGGVIGGIAIVCITVVTAVYLLRRNRGSKEDGEGRSSRFFSWKKSSQKPPTYDQSEATQVDQNLQYTTDNNKTYAGWGPAEVYGSEAWRNPTAPVEMPSAPAPPVELPSGRY</sequence>
<feature type="compositionally biased region" description="Polar residues" evidence="1">
    <location>
        <begin position="311"/>
        <end position="322"/>
    </location>
</feature>
<evidence type="ECO:0008006" key="6">
    <source>
        <dbReference type="Google" id="ProtNLM"/>
    </source>
</evidence>
<feature type="region of interest" description="Disordered" evidence="1">
    <location>
        <begin position="355"/>
        <end position="376"/>
    </location>
</feature>
<evidence type="ECO:0000256" key="2">
    <source>
        <dbReference type="SAM" id="Phobius"/>
    </source>
</evidence>
<keyword evidence="5" id="KW-1185">Reference proteome</keyword>
<feature type="transmembrane region" description="Helical" evidence="2">
    <location>
        <begin position="263"/>
        <end position="286"/>
    </location>
</feature>